<reference evidence="9 10" key="1">
    <citation type="submission" date="2021-05" db="EMBL/GenBank/DDBJ databases">
        <title>Genome Assembly of Synthetic Allotetraploid Brassica napus Reveals Homoeologous Exchanges between Subgenomes.</title>
        <authorList>
            <person name="Davis J.T."/>
        </authorList>
    </citation>
    <scope>NUCLEOTIDE SEQUENCE [LARGE SCALE GENOMIC DNA]</scope>
    <source>
        <strain evidence="10">cv. Da-Ae</strain>
        <tissue evidence="9">Seedling</tissue>
    </source>
</reference>
<gene>
    <name evidence="9" type="ORF">HID58_083471</name>
</gene>
<dbReference type="PANTHER" id="PTHR31889">
    <property type="entry name" value="FUCOSYLTRANSFERASE 2-RELATED"/>
    <property type="match status" value="1"/>
</dbReference>
<keyword evidence="5" id="KW-0333">Golgi apparatus</keyword>
<evidence type="ECO:0008006" key="11">
    <source>
        <dbReference type="Google" id="ProtNLM"/>
    </source>
</evidence>
<feature type="transmembrane region" description="Helical" evidence="8">
    <location>
        <begin position="504"/>
        <end position="522"/>
    </location>
</feature>
<evidence type="ECO:0000256" key="1">
    <source>
        <dbReference type="ARBA" id="ARBA00004555"/>
    </source>
</evidence>
<keyword evidence="7" id="KW-0961">Cell wall biogenesis/degradation</keyword>
<keyword evidence="4" id="KW-0808">Transferase</keyword>
<keyword evidence="8" id="KW-1133">Transmembrane helix</keyword>
<dbReference type="InterPro" id="IPR004938">
    <property type="entry name" value="XG_FTase"/>
</dbReference>
<keyword evidence="3" id="KW-0328">Glycosyltransferase</keyword>
<accession>A0ABQ7YDJ4</accession>
<evidence type="ECO:0000256" key="5">
    <source>
        <dbReference type="ARBA" id="ARBA00023034"/>
    </source>
</evidence>
<comment type="caution">
    <text evidence="9">The sequence shown here is derived from an EMBL/GenBank/DDBJ whole genome shotgun (WGS) entry which is preliminary data.</text>
</comment>
<feature type="transmembrane region" description="Helical" evidence="8">
    <location>
        <begin position="631"/>
        <end position="656"/>
    </location>
</feature>
<keyword evidence="10" id="KW-1185">Reference proteome</keyword>
<evidence type="ECO:0000256" key="7">
    <source>
        <dbReference type="ARBA" id="ARBA00023316"/>
    </source>
</evidence>
<proteinExistence type="inferred from homology"/>
<dbReference type="PANTHER" id="PTHR31889:SF49">
    <property type="entry name" value="FUCOSYLTRANSFERASE 6"/>
    <property type="match status" value="1"/>
</dbReference>
<evidence type="ECO:0000256" key="3">
    <source>
        <dbReference type="ARBA" id="ARBA00022676"/>
    </source>
</evidence>
<dbReference type="Gene3D" id="3.40.50.11340">
    <property type="match status" value="1"/>
</dbReference>
<sequence length="1019" mass="116410">MSISNEVFTCLVLWSVMLVSFSDLFFTHQLLGTIVNVIVDSKEPKDKLLRGILTADFDEDSCLSRHQSSLYRKPLPYKPSEYLISKLRSYEILHRRCGPGTRAYKEATKNLGHDDDNYASKSVGECRYIVWVAAFGLGNRILTLASHIDGYNMGYSRCYGTMLNNHAISANSTPQHLYLHILHDSRDVDKMFFCPKDQTLIDKVPWLIVNANVYFVPSLWFNPTFQTELVKLFPQKETVFYHLALYLFHPTNQVWGMVTRSYDAYLSRADQTLGIQVRVFTRRASYLQHLMDQIVACTQREKLLPELATQVSNTSRSKKLNAVLVTSLHPEYSNNLKNMYWEIPTSTGDIVQVYRPSGERFQQTDKKLHDQKALAEIYLLSLTDNIVISAGSTFGYVAHSLGGLKPWLLYRPVSGRVPDPPCVRAVSMEPCYITSPSHGCENKKRIDLATVFPFVRHCEDTRHDGVKLFDERTYYQRSIQPTTYDQFIKISSDVLKTLGLKMKFMITFIFTSVLIGSIFLLSPPNNFNDQLLYATINGSKESKTPQDKLLGGLLTSDFDERSCVSRYYKSSLYRKPSPYKPSEYLISKLRSYEKLHKRCGPGTQAYKEATKNLIGHNDKNYANKTVGECKYIVWVAVYGLGNRILTLASVFLYALLTERVVLVDQSKDISDLFCEPFPGTSWLLPRDFPLTRQIDGYNKGYSRCYGTMLNNHAITANSTPPHLYLHILHDSRDEDKMFFCPKDQTLIDKVPWLIVKANVYFVPSLWFNPAFQTELVKLFPRKEAVFHILAKYIYHPTNEVWGMITSYYKAHLARADERLGIQIRVFSGGAGYLKNVMDQVLSCTQREKLLPQVVVTQEVNVTQSQKVKAVLVTSLYPEYSDRLRNMFSNKDSSRGEVIKVYQPSGERYQQTDKKIHDQKALTEMYLLSLTDNVVTSARSTFGYVAHSLGGLKPWLLYQPRDASVPDPPCVRSTSIEPCHLTSPSHGCDADWGTDSGKVLPFVKHCEDRDNDGLKLFDEL</sequence>
<evidence type="ECO:0000313" key="9">
    <source>
        <dbReference type="EMBL" id="KAH0866260.1"/>
    </source>
</evidence>
<evidence type="ECO:0000256" key="2">
    <source>
        <dbReference type="ARBA" id="ARBA00010481"/>
    </source>
</evidence>
<dbReference type="EMBL" id="JAGKQM010000018">
    <property type="protein sequence ID" value="KAH0866260.1"/>
    <property type="molecule type" value="Genomic_DNA"/>
</dbReference>
<comment type="subcellular location">
    <subcellularLocation>
        <location evidence="1">Golgi apparatus</location>
    </subcellularLocation>
</comment>
<keyword evidence="8" id="KW-0812">Transmembrane</keyword>
<keyword evidence="6" id="KW-0325">Glycoprotein</keyword>
<evidence type="ECO:0000313" key="10">
    <source>
        <dbReference type="Proteomes" id="UP000824890"/>
    </source>
</evidence>
<keyword evidence="8" id="KW-0472">Membrane</keyword>
<evidence type="ECO:0000256" key="4">
    <source>
        <dbReference type="ARBA" id="ARBA00022679"/>
    </source>
</evidence>
<dbReference type="Proteomes" id="UP000824890">
    <property type="component" value="Unassembled WGS sequence"/>
</dbReference>
<organism evidence="9 10">
    <name type="scientific">Brassica napus</name>
    <name type="common">Rape</name>
    <dbReference type="NCBI Taxonomy" id="3708"/>
    <lineage>
        <taxon>Eukaryota</taxon>
        <taxon>Viridiplantae</taxon>
        <taxon>Streptophyta</taxon>
        <taxon>Embryophyta</taxon>
        <taxon>Tracheophyta</taxon>
        <taxon>Spermatophyta</taxon>
        <taxon>Magnoliopsida</taxon>
        <taxon>eudicotyledons</taxon>
        <taxon>Gunneridae</taxon>
        <taxon>Pentapetalae</taxon>
        <taxon>rosids</taxon>
        <taxon>malvids</taxon>
        <taxon>Brassicales</taxon>
        <taxon>Brassicaceae</taxon>
        <taxon>Brassiceae</taxon>
        <taxon>Brassica</taxon>
    </lineage>
</organism>
<evidence type="ECO:0000256" key="8">
    <source>
        <dbReference type="SAM" id="Phobius"/>
    </source>
</evidence>
<name>A0ABQ7YDJ4_BRANA</name>
<evidence type="ECO:0000256" key="6">
    <source>
        <dbReference type="ARBA" id="ARBA00023180"/>
    </source>
</evidence>
<protein>
    <recommendedName>
        <fullName evidence="11">Fucosyltransferase</fullName>
    </recommendedName>
</protein>
<comment type="similarity">
    <text evidence="2">Belongs to the glycosyltransferase 37 family.</text>
</comment>
<dbReference type="Pfam" id="PF03254">
    <property type="entry name" value="XG_FTase"/>
    <property type="match status" value="3"/>
</dbReference>